<organism evidence="1 2">
    <name type="scientific">Armillaria solidipes</name>
    <dbReference type="NCBI Taxonomy" id="1076256"/>
    <lineage>
        <taxon>Eukaryota</taxon>
        <taxon>Fungi</taxon>
        <taxon>Dikarya</taxon>
        <taxon>Basidiomycota</taxon>
        <taxon>Agaricomycotina</taxon>
        <taxon>Agaricomycetes</taxon>
        <taxon>Agaricomycetidae</taxon>
        <taxon>Agaricales</taxon>
        <taxon>Marasmiineae</taxon>
        <taxon>Physalacriaceae</taxon>
        <taxon>Armillaria</taxon>
    </lineage>
</organism>
<gene>
    <name evidence="1" type="ORF">ARMSODRAFT_977701</name>
</gene>
<dbReference type="EMBL" id="KZ293442">
    <property type="protein sequence ID" value="PBK66001.1"/>
    <property type="molecule type" value="Genomic_DNA"/>
</dbReference>
<accession>A0A2H3B572</accession>
<protein>
    <submittedName>
        <fullName evidence="1">Uncharacterized protein</fullName>
    </submittedName>
</protein>
<evidence type="ECO:0000313" key="2">
    <source>
        <dbReference type="Proteomes" id="UP000218334"/>
    </source>
</evidence>
<evidence type="ECO:0000313" key="1">
    <source>
        <dbReference type="EMBL" id="PBK66001.1"/>
    </source>
</evidence>
<reference evidence="2" key="1">
    <citation type="journal article" date="2017" name="Nat. Ecol. Evol.">
        <title>Genome expansion and lineage-specific genetic innovations in the forest pathogenic fungi Armillaria.</title>
        <authorList>
            <person name="Sipos G."/>
            <person name="Prasanna A.N."/>
            <person name="Walter M.C."/>
            <person name="O'Connor E."/>
            <person name="Balint B."/>
            <person name="Krizsan K."/>
            <person name="Kiss B."/>
            <person name="Hess J."/>
            <person name="Varga T."/>
            <person name="Slot J."/>
            <person name="Riley R."/>
            <person name="Boka B."/>
            <person name="Rigling D."/>
            <person name="Barry K."/>
            <person name="Lee J."/>
            <person name="Mihaltcheva S."/>
            <person name="LaButti K."/>
            <person name="Lipzen A."/>
            <person name="Waldron R."/>
            <person name="Moloney N.M."/>
            <person name="Sperisen C."/>
            <person name="Kredics L."/>
            <person name="Vagvoelgyi C."/>
            <person name="Patrignani A."/>
            <person name="Fitzpatrick D."/>
            <person name="Nagy I."/>
            <person name="Doyle S."/>
            <person name="Anderson J.B."/>
            <person name="Grigoriev I.V."/>
            <person name="Gueldener U."/>
            <person name="Muensterkoetter M."/>
            <person name="Nagy L.G."/>
        </authorList>
    </citation>
    <scope>NUCLEOTIDE SEQUENCE [LARGE SCALE GENOMIC DNA]</scope>
    <source>
        <strain evidence="2">28-4</strain>
    </source>
</reference>
<keyword evidence="2" id="KW-1185">Reference proteome</keyword>
<dbReference type="AlphaFoldDB" id="A0A2H3B572"/>
<proteinExistence type="predicted"/>
<sequence>MTTLPQRGREVQKVVFLTSEVQELNVFERGQAIMKREAEGQDSDCGKCQTKFGLQPWPQFSFPPFHPYTQKSYAVCRLINEEGFGWTMEGRRVAVYESGESSGDVDDYATTERFYRVTADEIIDDSHPIKHESTPGKTVAFDANGRPSLIFFGGSVGSWDIWLGGNYAGSGMANRVSGRIANVKGDVAPAAVPRTSCWHQATLRKSPQYTRPFASFFRVEGNDSGRRIMDLARALGTDGRMDGSSFWSLENSQQKERRCSASLLQSTGRFHRVPVDERTRRQWRWNNHFTLQTTLVPTGVSPGFALHIDPWIEFWRQSGFGR</sequence>
<name>A0A2H3B572_9AGAR</name>
<dbReference type="Proteomes" id="UP000218334">
    <property type="component" value="Unassembled WGS sequence"/>
</dbReference>